<reference evidence="1" key="1">
    <citation type="journal article" date="2015" name="Nature">
        <title>Complex archaea that bridge the gap between prokaryotes and eukaryotes.</title>
        <authorList>
            <person name="Spang A."/>
            <person name="Saw J.H."/>
            <person name="Jorgensen S.L."/>
            <person name="Zaremba-Niedzwiedzka K."/>
            <person name="Martijn J."/>
            <person name="Lind A.E."/>
            <person name="van Eijk R."/>
            <person name="Schleper C."/>
            <person name="Guy L."/>
            <person name="Ettema T.J."/>
        </authorList>
    </citation>
    <scope>NUCLEOTIDE SEQUENCE</scope>
</reference>
<evidence type="ECO:0008006" key="2">
    <source>
        <dbReference type="Google" id="ProtNLM"/>
    </source>
</evidence>
<organism evidence="1">
    <name type="scientific">marine sediment metagenome</name>
    <dbReference type="NCBI Taxonomy" id="412755"/>
    <lineage>
        <taxon>unclassified sequences</taxon>
        <taxon>metagenomes</taxon>
        <taxon>ecological metagenomes</taxon>
    </lineage>
</organism>
<protein>
    <recommendedName>
        <fullName evidence="2">Dephospho-CoA kinase</fullName>
    </recommendedName>
</protein>
<dbReference type="Pfam" id="PF13207">
    <property type="entry name" value="AAA_17"/>
    <property type="match status" value="1"/>
</dbReference>
<name>A0A0F9TTD6_9ZZZZ</name>
<dbReference type="AlphaFoldDB" id="A0A0F9TTD6"/>
<accession>A0A0F9TTD6</accession>
<dbReference type="SUPFAM" id="SSF52540">
    <property type="entry name" value="P-loop containing nucleoside triphosphate hydrolases"/>
    <property type="match status" value="1"/>
</dbReference>
<proteinExistence type="predicted"/>
<evidence type="ECO:0000313" key="1">
    <source>
        <dbReference type="EMBL" id="KKN84270.1"/>
    </source>
</evidence>
<dbReference type="Gene3D" id="3.40.50.300">
    <property type="entry name" value="P-loop containing nucleotide triphosphate hydrolases"/>
    <property type="match status" value="1"/>
</dbReference>
<sequence>MKIIAICGLPGSGKSTAIEAIKDLGFVVSMGDVVRNEAKKKKIAPTGKNLGKIAKKLREQNGAGIIAQKCLSIIEKLEEEVIFIDGIRSFEEVNIFREFWKFPIIAIIIDEKKRLKWLVERARSDDPKNFKEIEERDRRERKFGLDIVLKNADYKLLNDSTIGDLKQKTRELIMNLLEDY</sequence>
<dbReference type="EMBL" id="LAZR01000173">
    <property type="protein sequence ID" value="KKN84270.1"/>
    <property type="molecule type" value="Genomic_DNA"/>
</dbReference>
<comment type="caution">
    <text evidence="1">The sequence shown here is derived from an EMBL/GenBank/DDBJ whole genome shotgun (WGS) entry which is preliminary data.</text>
</comment>
<dbReference type="InterPro" id="IPR027417">
    <property type="entry name" value="P-loop_NTPase"/>
</dbReference>
<dbReference type="PANTHER" id="PTHR41930">
    <property type="entry name" value="UPF0200 PROTEIN MJ1399"/>
    <property type="match status" value="1"/>
</dbReference>
<dbReference type="PANTHER" id="PTHR41930:SF1">
    <property type="entry name" value="DEPHOSPHO-COA KINASE"/>
    <property type="match status" value="1"/>
</dbReference>
<gene>
    <name evidence="1" type="ORF">LCGC14_0290840</name>
</gene>